<dbReference type="HOGENOM" id="CLU_3120800_0_0_10"/>
<protein>
    <submittedName>
        <fullName evidence="2">Uncharacterized protein</fullName>
    </submittedName>
</protein>
<dbReference type="STRING" id="537006.PRABACTJOHN_00330"/>
<gene>
    <name evidence="2" type="ORF">PRABACTJOHN_00330</name>
</gene>
<keyword evidence="1" id="KW-1133">Transmembrane helix</keyword>
<dbReference type="EMBL" id="ABYH01000031">
    <property type="protein sequence ID" value="EEC98266.1"/>
    <property type="molecule type" value="Genomic_DNA"/>
</dbReference>
<evidence type="ECO:0000313" key="2">
    <source>
        <dbReference type="EMBL" id="EEC98266.1"/>
    </source>
</evidence>
<accession>B7B5N6</accession>
<organism evidence="2 3">
    <name type="scientific">Parabacteroides johnsonii DSM 18315</name>
    <dbReference type="NCBI Taxonomy" id="537006"/>
    <lineage>
        <taxon>Bacteria</taxon>
        <taxon>Pseudomonadati</taxon>
        <taxon>Bacteroidota</taxon>
        <taxon>Bacteroidia</taxon>
        <taxon>Bacteroidales</taxon>
        <taxon>Tannerellaceae</taxon>
        <taxon>Parabacteroides</taxon>
    </lineage>
</organism>
<evidence type="ECO:0000313" key="3">
    <source>
        <dbReference type="Proteomes" id="UP000005510"/>
    </source>
</evidence>
<sequence length="50" mass="5719">MFPNVNASRLLGETAILFYLCNVYMGGKIPLSLRLTRSRKRASLINQMFI</sequence>
<keyword evidence="1" id="KW-0472">Membrane</keyword>
<name>B7B5N6_9BACT</name>
<evidence type="ECO:0000256" key="1">
    <source>
        <dbReference type="SAM" id="Phobius"/>
    </source>
</evidence>
<feature type="transmembrane region" description="Helical" evidence="1">
    <location>
        <begin position="16"/>
        <end position="33"/>
    </location>
</feature>
<reference evidence="2 3" key="1">
    <citation type="submission" date="2008-10" db="EMBL/GenBank/DDBJ databases">
        <title>Draft genome sequence of Parabacteroides johnsonii (DSM 18315).</title>
        <authorList>
            <person name="Sudarsanam P."/>
            <person name="Ley R."/>
            <person name="Guruge J."/>
            <person name="Turnbaugh P.J."/>
            <person name="Mahowald M."/>
            <person name="Liep D."/>
            <person name="Gordon J."/>
        </authorList>
    </citation>
    <scope>NUCLEOTIDE SEQUENCE [LARGE SCALE GENOMIC DNA]</scope>
    <source>
        <strain evidence="2 3">DSM 18315</strain>
    </source>
</reference>
<keyword evidence="1" id="KW-0812">Transmembrane</keyword>
<proteinExistence type="predicted"/>
<dbReference type="AlphaFoldDB" id="B7B5N6"/>
<comment type="caution">
    <text evidence="2">The sequence shown here is derived from an EMBL/GenBank/DDBJ whole genome shotgun (WGS) entry which is preliminary data.</text>
</comment>
<dbReference type="Proteomes" id="UP000005510">
    <property type="component" value="Unassembled WGS sequence"/>
</dbReference>
<reference evidence="2 3" key="2">
    <citation type="submission" date="2008-10" db="EMBL/GenBank/DDBJ databases">
        <authorList>
            <person name="Fulton L."/>
            <person name="Clifton S."/>
            <person name="Fulton B."/>
            <person name="Xu J."/>
            <person name="Minx P."/>
            <person name="Pepin K.H."/>
            <person name="Johnson M."/>
            <person name="Bhonagiri V."/>
            <person name="Nash W.E."/>
            <person name="Mardis E.R."/>
            <person name="Wilson R.K."/>
        </authorList>
    </citation>
    <scope>NUCLEOTIDE SEQUENCE [LARGE SCALE GENOMIC DNA]</scope>
    <source>
        <strain evidence="2 3">DSM 18315</strain>
    </source>
</reference>